<proteinExistence type="predicted"/>
<sequence>MNKKNLALGAGGAIGAIIAWKMLTRAGAVDWETSSGKIHHAENSHFAEVDGATVHYQEFGDKTNPTLLLIHGYTASTYVWRTVAPQLAARNFHVVAVDLLGFGYSDKPAAFDYTIASQARMIERLMNRLGIGKATLIGSSYGGAVASTLALDAAERVEKLVLVGAVCNDEALNNPLLKLASVPVLGEVLTPFLLDSKTFLKARMKRMLAPASHHLINKERVESVSRPLKAKDAHHSVLASARNWDANRIQADAHLINQPTLLIWGENDSVVPVQNGECLYDAMLNSRLVVLQNCGHLPQEEKPEKFVELVTEFRRNQKAKTTDEFSED</sequence>
<dbReference type="EMBL" id="CADCUR010000045">
    <property type="protein sequence ID" value="CAA9384652.1"/>
    <property type="molecule type" value="Genomic_DNA"/>
</dbReference>
<feature type="domain" description="AB hydrolase-1" evidence="1">
    <location>
        <begin position="65"/>
        <end position="303"/>
    </location>
</feature>
<organism evidence="2">
    <name type="scientific">uncultured Pyrinomonadaceae bacterium</name>
    <dbReference type="NCBI Taxonomy" id="2283094"/>
    <lineage>
        <taxon>Bacteria</taxon>
        <taxon>Pseudomonadati</taxon>
        <taxon>Acidobacteriota</taxon>
        <taxon>Blastocatellia</taxon>
        <taxon>Blastocatellales</taxon>
        <taxon>Pyrinomonadaceae</taxon>
        <taxon>environmental samples</taxon>
    </lineage>
</organism>
<dbReference type="SUPFAM" id="SSF53474">
    <property type="entry name" value="alpha/beta-Hydrolases"/>
    <property type="match status" value="1"/>
</dbReference>
<accession>A0A6J4NGP9</accession>
<dbReference type="PRINTS" id="PR00111">
    <property type="entry name" value="ABHYDROLASE"/>
</dbReference>
<evidence type="ECO:0000259" key="1">
    <source>
        <dbReference type="Pfam" id="PF00561"/>
    </source>
</evidence>
<dbReference type="InterPro" id="IPR000073">
    <property type="entry name" value="AB_hydrolase_1"/>
</dbReference>
<evidence type="ECO:0000313" key="2">
    <source>
        <dbReference type="EMBL" id="CAA9384652.1"/>
    </source>
</evidence>
<gene>
    <name evidence="2" type="ORF">AVDCRST_MAG74-613</name>
</gene>
<dbReference type="Gene3D" id="3.40.50.1820">
    <property type="entry name" value="alpha/beta hydrolase"/>
    <property type="match status" value="1"/>
</dbReference>
<name>A0A6J4NGP9_9BACT</name>
<reference evidence="2" key="1">
    <citation type="submission" date="2020-02" db="EMBL/GenBank/DDBJ databases">
        <authorList>
            <person name="Meier V. D."/>
        </authorList>
    </citation>
    <scope>NUCLEOTIDE SEQUENCE</scope>
    <source>
        <strain evidence="2">AVDCRST_MAG74</strain>
    </source>
</reference>
<dbReference type="InterPro" id="IPR000639">
    <property type="entry name" value="Epox_hydrolase-like"/>
</dbReference>
<dbReference type="GO" id="GO:0003824">
    <property type="term" value="F:catalytic activity"/>
    <property type="evidence" value="ECO:0007669"/>
    <property type="project" value="InterPro"/>
</dbReference>
<dbReference type="PANTHER" id="PTHR43689:SF8">
    <property type="entry name" value="ALPHA_BETA-HYDROLASES SUPERFAMILY PROTEIN"/>
    <property type="match status" value="1"/>
</dbReference>
<dbReference type="PRINTS" id="PR00412">
    <property type="entry name" value="EPOXHYDRLASE"/>
</dbReference>
<dbReference type="InterPro" id="IPR029058">
    <property type="entry name" value="AB_hydrolase_fold"/>
</dbReference>
<dbReference type="Pfam" id="PF00561">
    <property type="entry name" value="Abhydrolase_1"/>
    <property type="match status" value="1"/>
</dbReference>
<protein>
    <recommendedName>
        <fullName evidence="1">AB hydrolase-1 domain-containing protein</fullName>
    </recommendedName>
</protein>
<dbReference type="PANTHER" id="PTHR43689">
    <property type="entry name" value="HYDROLASE"/>
    <property type="match status" value="1"/>
</dbReference>
<dbReference type="AlphaFoldDB" id="A0A6J4NGP9"/>